<dbReference type="SMART" id="SM00347">
    <property type="entry name" value="HTH_MARR"/>
    <property type="match status" value="1"/>
</dbReference>
<organism evidence="5 6">
    <name type="scientific">Sphingomonas olei</name>
    <dbReference type="NCBI Taxonomy" id="1886787"/>
    <lineage>
        <taxon>Bacteria</taxon>
        <taxon>Pseudomonadati</taxon>
        <taxon>Pseudomonadota</taxon>
        <taxon>Alphaproteobacteria</taxon>
        <taxon>Sphingomonadales</taxon>
        <taxon>Sphingomonadaceae</taxon>
        <taxon>Sphingomonas</taxon>
    </lineage>
</organism>
<dbReference type="RefSeq" id="WP_136450881.1">
    <property type="nucleotide sequence ID" value="NZ_SSTI01000003.1"/>
</dbReference>
<dbReference type="Proteomes" id="UP000308038">
    <property type="component" value="Unassembled WGS sequence"/>
</dbReference>
<dbReference type="PROSITE" id="PS50995">
    <property type="entry name" value="HTH_MARR_2"/>
    <property type="match status" value="1"/>
</dbReference>
<evidence type="ECO:0000259" key="4">
    <source>
        <dbReference type="PROSITE" id="PS50995"/>
    </source>
</evidence>
<dbReference type="EMBL" id="SSTI01000003">
    <property type="protein sequence ID" value="THG40852.1"/>
    <property type="molecule type" value="Genomic_DNA"/>
</dbReference>
<dbReference type="PANTHER" id="PTHR42756:SF1">
    <property type="entry name" value="TRANSCRIPTIONAL REPRESSOR OF EMRAB OPERON"/>
    <property type="match status" value="1"/>
</dbReference>
<evidence type="ECO:0000313" key="5">
    <source>
        <dbReference type="EMBL" id="THG40852.1"/>
    </source>
</evidence>
<dbReference type="PANTHER" id="PTHR42756">
    <property type="entry name" value="TRANSCRIPTIONAL REGULATOR, MARR"/>
    <property type="match status" value="1"/>
</dbReference>
<comment type="caution">
    <text evidence="5">The sequence shown here is derived from an EMBL/GenBank/DDBJ whole genome shotgun (WGS) entry which is preliminary data.</text>
</comment>
<gene>
    <name evidence="5" type="ORF">E5988_04435</name>
</gene>
<feature type="domain" description="HTH marR-type" evidence="4">
    <location>
        <begin position="14"/>
        <end position="143"/>
    </location>
</feature>
<dbReference type="SUPFAM" id="SSF46785">
    <property type="entry name" value="Winged helix' DNA-binding domain"/>
    <property type="match status" value="1"/>
</dbReference>
<protein>
    <submittedName>
        <fullName evidence="5">MarR family transcriptional regulator</fullName>
    </submittedName>
</protein>
<name>A0ABY2QIX6_9SPHN</name>
<evidence type="ECO:0000313" key="6">
    <source>
        <dbReference type="Proteomes" id="UP000308038"/>
    </source>
</evidence>
<keyword evidence="2" id="KW-0238">DNA-binding</keyword>
<keyword evidence="6" id="KW-1185">Reference proteome</keyword>
<dbReference type="Pfam" id="PF01047">
    <property type="entry name" value="MarR"/>
    <property type="match status" value="1"/>
</dbReference>
<dbReference type="PRINTS" id="PR00598">
    <property type="entry name" value="HTHMARR"/>
</dbReference>
<evidence type="ECO:0000256" key="2">
    <source>
        <dbReference type="ARBA" id="ARBA00023125"/>
    </source>
</evidence>
<proteinExistence type="predicted"/>
<accession>A0ABY2QIX6</accession>
<keyword evidence="1" id="KW-0805">Transcription regulation</keyword>
<dbReference type="InterPro" id="IPR036388">
    <property type="entry name" value="WH-like_DNA-bd_sf"/>
</dbReference>
<evidence type="ECO:0000256" key="3">
    <source>
        <dbReference type="ARBA" id="ARBA00023163"/>
    </source>
</evidence>
<sequence>MIFTDSSFYPDVSPGYLVRVIHQMSVAAIDRTLAEDGMTATQWMTLVSLYFNHADTCAGLARRMAHDKGAMTRIIDQIEANGWVLRQRDPDDRRVVRLTLTDAGRAAALSAKQKVIACWNGFLADWSEREVEDLVQMLQRLRNTMEESDACQG</sequence>
<dbReference type="Gene3D" id="1.10.10.10">
    <property type="entry name" value="Winged helix-like DNA-binding domain superfamily/Winged helix DNA-binding domain"/>
    <property type="match status" value="1"/>
</dbReference>
<dbReference type="InterPro" id="IPR036390">
    <property type="entry name" value="WH_DNA-bd_sf"/>
</dbReference>
<dbReference type="InterPro" id="IPR000835">
    <property type="entry name" value="HTH_MarR-typ"/>
</dbReference>
<reference evidence="5 6" key="1">
    <citation type="submission" date="2019-04" db="EMBL/GenBank/DDBJ databases">
        <title>Microbes associate with the intestines of laboratory mice.</title>
        <authorList>
            <person name="Navarre W."/>
            <person name="Wong E."/>
            <person name="Huang K.C."/>
            <person name="Tropini C."/>
            <person name="Ng K."/>
            <person name="Yu B."/>
        </authorList>
    </citation>
    <scope>NUCLEOTIDE SEQUENCE [LARGE SCALE GENOMIC DNA]</scope>
    <source>
        <strain evidence="5 6">NM83_B4-11</strain>
    </source>
</reference>
<keyword evidence="3" id="KW-0804">Transcription</keyword>
<evidence type="ECO:0000256" key="1">
    <source>
        <dbReference type="ARBA" id="ARBA00023015"/>
    </source>
</evidence>